<dbReference type="EMBL" id="WJBE01000018">
    <property type="protein sequence ID" value="MBC3900974.1"/>
    <property type="molecule type" value="Genomic_DNA"/>
</dbReference>
<comment type="caution">
    <text evidence="2">The sequence shown here is derived from an EMBL/GenBank/DDBJ whole genome shotgun (WGS) entry which is preliminary data.</text>
</comment>
<dbReference type="RefSeq" id="WP_186895096.1">
    <property type="nucleotide sequence ID" value="NZ_WJBE01000018.1"/>
</dbReference>
<feature type="region of interest" description="Disordered" evidence="1">
    <location>
        <begin position="369"/>
        <end position="391"/>
    </location>
</feature>
<evidence type="ECO:0000313" key="2">
    <source>
        <dbReference type="EMBL" id="MBC3900974.1"/>
    </source>
</evidence>
<dbReference type="Proteomes" id="UP000622405">
    <property type="component" value="Unassembled WGS sequence"/>
</dbReference>
<feature type="region of interest" description="Disordered" evidence="1">
    <location>
        <begin position="206"/>
        <end position="225"/>
    </location>
</feature>
<evidence type="ECO:0000313" key="3">
    <source>
        <dbReference type="Proteomes" id="UP000622405"/>
    </source>
</evidence>
<dbReference type="InterPro" id="IPR019271">
    <property type="entry name" value="DUF2284_metal-binding"/>
</dbReference>
<accession>A0ABR6Z0S7</accession>
<sequence>MELKNKLSLGAKRVEYLMEEYFNREKTLGFCKACPNFSKYWSCPPYAFDEAIFLKQFKYMHIIGRQMEVPREDLRNVRDPEAVKNYCTDKLQAIKVMTWKTLLEIEDEVDGAIGLIPGNCPICETQGMECARKINQPCRNPKLMRFSLESLGFNVADLLKYEVGMTIKWGDTYRLPEVLTSVSAILCNEEIPKDILKKYFPDKKKSWEKKDQRNPETEFHTSETIKPEETIHGGSAAVQAKAKIIDDEIPPYRPQKSWVGYKAEKNPEDDAMKKGYTVTIQGEEELIAEKTAEEMEAEKIYDEDSAPDVKAEEAAVEAVVEVAPPEPEVVEEADDSKYQWLGFKASLDDDEIVKRPIPKMTELILDGEEVPAGEDTQEPAAAAEVAPEVVPEEDCTPYYDKTDAEMAADDAAMEEPAVSVAAVEEAVAEVVEVPVEEPVEEEDDSKYQWLGFKAPLDDDEPIVKKSTLASLKIPE</sequence>
<gene>
    <name evidence="2" type="ORF">GH811_15260</name>
</gene>
<keyword evidence="3" id="KW-1185">Reference proteome</keyword>
<feature type="compositionally biased region" description="Low complexity" evidence="1">
    <location>
        <begin position="378"/>
        <end position="389"/>
    </location>
</feature>
<dbReference type="Pfam" id="PF10050">
    <property type="entry name" value="DUF2284"/>
    <property type="match status" value="1"/>
</dbReference>
<proteinExistence type="predicted"/>
<evidence type="ECO:0000256" key="1">
    <source>
        <dbReference type="SAM" id="MobiDB-lite"/>
    </source>
</evidence>
<protein>
    <recommendedName>
        <fullName evidence="4">DUF2284 domain-containing protein</fullName>
    </recommendedName>
</protein>
<name>A0ABR6Z0S7_9FIRM</name>
<evidence type="ECO:0008006" key="4">
    <source>
        <dbReference type="Google" id="ProtNLM"/>
    </source>
</evidence>
<reference evidence="2 3" key="1">
    <citation type="journal article" date="2020" name="mSystems">
        <title>Defining Genomic and Predicted Metabolic Features of the Acetobacterium Genus.</title>
        <authorList>
            <person name="Ross D.E."/>
            <person name="Marshall C.W."/>
            <person name="Gulliver D."/>
            <person name="May H.D."/>
            <person name="Norman R.S."/>
        </authorList>
    </citation>
    <scope>NUCLEOTIDE SEQUENCE [LARGE SCALE GENOMIC DNA]</scope>
    <source>
        <strain evidence="2 3">DSM 4132</strain>
    </source>
</reference>
<organism evidence="2 3">
    <name type="scientific">Acetobacterium malicum</name>
    <dbReference type="NCBI Taxonomy" id="52692"/>
    <lineage>
        <taxon>Bacteria</taxon>
        <taxon>Bacillati</taxon>
        <taxon>Bacillota</taxon>
        <taxon>Clostridia</taxon>
        <taxon>Eubacteriales</taxon>
        <taxon>Eubacteriaceae</taxon>
        <taxon>Acetobacterium</taxon>
    </lineage>
</organism>